<dbReference type="Proteomes" id="UP000254101">
    <property type="component" value="Unassembled WGS sequence"/>
</dbReference>
<evidence type="ECO:0000256" key="1">
    <source>
        <dbReference type="SAM" id="MobiDB-lite"/>
    </source>
</evidence>
<organism evidence="2 3">
    <name type="scientific">Alteriqipengyuania lutimaris</name>
    <dbReference type="NCBI Taxonomy" id="1538146"/>
    <lineage>
        <taxon>Bacteria</taxon>
        <taxon>Pseudomonadati</taxon>
        <taxon>Pseudomonadota</taxon>
        <taxon>Alphaproteobacteria</taxon>
        <taxon>Sphingomonadales</taxon>
        <taxon>Erythrobacteraceae</taxon>
        <taxon>Alteriqipengyuania</taxon>
    </lineage>
</organism>
<comment type="caution">
    <text evidence="2">The sequence shown here is derived from an EMBL/GenBank/DDBJ whole genome shotgun (WGS) entry which is preliminary data.</text>
</comment>
<evidence type="ECO:0000313" key="2">
    <source>
        <dbReference type="EMBL" id="RDS76670.1"/>
    </source>
</evidence>
<feature type="region of interest" description="Disordered" evidence="1">
    <location>
        <begin position="70"/>
        <end position="89"/>
    </location>
</feature>
<sequence length="89" mass="9472">MKVHVEIDCTPEEARAFMGLPDLSKAQAAYSEGMERAMRGVSNPDQLQELARTMAPMGQAGLKMFQAFMEGSTGAGSRGKSGSETKTGD</sequence>
<gene>
    <name evidence="2" type="ORF">DL238_02985</name>
</gene>
<evidence type="ECO:0000313" key="3">
    <source>
        <dbReference type="Proteomes" id="UP000254101"/>
    </source>
</evidence>
<dbReference type="EMBL" id="QRBB01000001">
    <property type="protein sequence ID" value="RDS76670.1"/>
    <property type="molecule type" value="Genomic_DNA"/>
</dbReference>
<accession>A0A395LPN7</accession>
<keyword evidence="3" id="KW-1185">Reference proteome</keyword>
<protein>
    <submittedName>
        <fullName evidence="2">Uncharacterized protein</fullName>
    </submittedName>
</protein>
<name>A0A395LPN7_9SPHN</name>
<dbReference type="Pfam" id="PF20099">
    <property type="entry name" value="DUF6489"/>
    <property type="match status" value="1"/>
</dbReference>
<dbReference type="OrthoDB" id="5740990at2"/>
<reference evidence="2 3" key="1">
    <citation type="submission" date="2018-07" db="EMBL/GenBank/DDBJ databases">
        <title>Erythrobacter nanhaiensis sp. nov., a novel member of the genus Erythrobacter isolated from the South China Sea.</title>
        <authorList>
            <person name="Chen X."/>
            <person name="Liu J."/>
        </authorList>
    </citation>
    <scope>NUCLEOTIDE SEQUENCE [LARGE SCALE GENOMIC DNA]</scope>
    <source>
        <strain evidence="2 3">S-5</strain>
    </source>
</reference>
<proteinExistence type="predicted"/>
<dbReference type="RefSeq" id="WP_115490895.1">
    <property type="nucleotide sequence ID" value="NZ_JACHWW010000001.1"/>
</dbReference>
<dbReference type="InterPro" id="IPR045502">
    <property type="entry name" value="DUF6489"/>
</dbReference>
<dbReference type="AlphaFoldDB" id="A0A395LPN7"/>